<dbReference type="InterPro" id="IPR036691">
    <property type="entry name" value="Endo/exonu/phosph_ase_sf"/>
</dbReference>
<gene>
    <name evidence="3" type="ORF">IW256_003411</name>
</gene>
<reference evidence="3" key="1">
    <citation type="submission" date="2020-11" db="EMBL/GenBank/DDBJ databases">
        <title>Sequencing the genomes of 1000 actinobacteria strains.</title>
        <authorList>
            <person name="Klenk H.-P."/>
        </authorList>
    </citation>
    <scope>NUCLEOTIDE SEQUENCE</scope>
    <source>
        <strain evidence="3">DSM 43175</strain>
    </source>
</reference>
<keyword evidence="1" id="KW-0732">Signal</keyword>
<dbReference type="GO" id="GO:0004519">
    <property type="term" value="F:endonuclease activity"/>
    <property type="evidence" value="ECO:0007669"/>
    <property type="project" value="UniProtKB-KW"/>
</dbReference>
<evidence type="ECO:0000313" key="3">
    <source>
        <dbReference type="EMBL" id="MBG6089298.1"/>
    </source>
</evidence>
<feature type="chain" id="PRO_5036720489" evidence="1">
    <location>
        <begin position="36"/>
        <end position="368"/>
    </location>
</feature>
<proteinExistence type="predicted"/>
<evidence type="ECO:0000259" key="2">
    <source>
        <dbReference type="Pfam" id="PF03372"/>
    </source>
</evidence>
<dbReference type="GO" id="GO:0016787">
    <property type="term" value="F:hydrolase activity"/>
    <property type="evidence" value="ECO:0007669"/>
    <property type="project" value="UniProtKB-KW"/>
</dbReference>
<keyword evidence="3" id="KW-0255">Endonuclease</keyword>
<dbReference type="AlphaFoldDB" id="A0A931GJ50"/>
<accession>A0A931GJ50</accession>
<dbReference type="PROSITE" id="PS51257">
    <property type="entry name" value="PROKAR_LIPOPROTEIN"/>
    <property type="match status" value="1"/>
</dbReference>
<evidence type="ECO:0000256" key="1">
    <source>
        <dbReference type="SAM" id="SignalP"/>
    </source>
</evidence>
<dbReference type="SUPFAM" id="SSF56219">
    <property type="entry name" value="DNase I-like"/>
    <property type="match status" value="1"/>
</dbReference>
<sequence>MSLARSTTSTAGVLLAAAACAALPAALGAPASARAATGPAARGIDVRIATYNTCGHGCLPTTQECVDTIGRDCATKLEPWAGGRAAKVADDIARARAGVVVTQEIGNNPTPAQPGVDVESFRAPLTEAMKARGYAEAPADYAGTRHPQYGYPLKSGAGRFTYYDARRFSHVDASGRELPRDLLWLPDSTEIYGKTMTWNTLRDRRTGGRFVVVNMHLEFRKNGATDPNGWTKNWDEVRYADARRTAEHLTRDNPATRDLPVVFAGDMNSSSKAEGASAYDAFADTGHQDARELAPEPRRAGTEYASFNGGKIPLPMGDKIDYVFVKAGTTVRQWTLVPQTEAAAGTPWDLLRSDHNLVHTTVRVGVAR</sequence>
<dbReference type="InterPro" id="IPR005135">
    <property type="entry name" value="Endo/exonuclease/phosphatase"/>
</dbReference>
<keyword evidence="3" id="KW-0378">Hydrolase</keyword>
<dbReference type="RefSeq" id="WP_197011924.1">
    <property type="nucleotide sequence ID" value="NZ_BAABES010000004.1"/>
</dbReference>
<keyword evidence="4" id="KW-1185">Reference proteome</keyword>
<evidence type="ECO:0000313" key="4">
    <source>
        <dbReference type="Proteomes" id="UP000614047"/>
    </source>
</evidence>
<feature type="signal peptide" evidence="1">
    <location>
        <begin position="1"/>
        <end position="35"/>
    </location>
</feature>
<dbReference type="Proteomes" id="UP000614047">
    <property type="component" value="Unassembled WGS sequence"/>
</dbReference>
<name>A0A931GJ50_9ACTN</name>
<dbReference type="EMBL" id="JADOUA010000001">
    <property type="protein sequence ID" value="MBG6089298.1"/>
    <property type="molecule type" value="Genomic_DNA"/>
</dbReference>
<dbReference type="Gene3D" id="3.60.10.10">
    <property type="entry name" value="Endonuclease/exonuclease/phosphatase"/>
    <property type="match status" value="1"/>
</dbReference>
<organism evidence="3 4">
    <name type="scientific">Actinomadura viridis</name>
    <dbReference type="NCBI Taxonomy" id="58110"/>
    <lineage>
        <taxon>Bacteria</taxon>
        <taxon>Bacillati</taxon>
        <taxon>Actinomycetota</taxon>
        <taxon>Actinomycetes</taxon>
        <taxon>Streptosporangiales</taxon>
        <taxon>Thermomonosporaceae</taxon>
        <taxon>Actinomadura</taxon>
    </lineage>
</organism>
<dbReference type="Pfam" id="PF03372">
    <property type="entry name" value="Exo_endo_phos"/>
    <property type="match status" value="1"/>
</dbReference>
<feature type="domain" description="Endonuclease/exonuclease/phosphatase" evidence="2">
    <location>
        <begin position="51"/>
        <end position="355"/>
    </location>
</feature>
<protein>
    <submittedName>
        <fullName evidence="3">Endonuclease/exonuclease/phosphatase family metal-dependent hydrolase</fullName>
    </submittedName>
</protein>
<keyword evidence="3" id="KW-0540">Nuclease</keyword>
<comment type="caution">
    <text evidence="3">The sequence shown here is derived from an EMBL/GenBank/DDBJ whole genome shotgun (WGS) entry which is preliminary data.</text>
</comment>